<evidence type="ECO:0000256" key="1">
    <source>
        <dbReference type="SAM" id="Coils"/>
    </source>
</evidence>
<dbReference type="RefSeq" id="WP_311072716.1">
    <property type="nucleotide sequence ID" value="NZ_CP134494.1"/>
</dbReference>
<protein>
    <submittedName>
        <fullName evidence="3">DUF115 domain-containing protein</fullName>
    </submittedName>
</protein>
<dbReference type="PANTHER" id="PTHR41786">
    <property type="entry name" value="MOTILITY ACCESSORY FACTOR MAF"/>
    <property type="match status" value="1"/>
</dbReference>
<dbReference type="Pfam" id="PF01973">
    <property type="entry name" value="MptE-like"/>
    <property type="match status" value="1"/>
</dbReference>
<keyword evidence="4" id="KW-1185">Reference proteome</keyword>
<evidence type="ECO:0000313" key="3">
    <source>
        <dbReference type="EMBL" id="WNF22610.1"/>
    </source>
</evidence>
<dbReference type="PANTHER" id="PTHR41786:SF1">
    <property type="entry name" value="6-HYDROXYMETHYLPTERIN DIPHOSPHOKINASE MPTE-LIKE DOMAIN-CONTAINING PROTEIN"/>
    <property type="match status" value="1"/>
</dbReference>
<evidence type="ECO:0000259" key="2">
    <source>
        <dbReference type="Pfam" id="PF01973"/>
    </source>
</evidence>
<organism evidence="3 4">
    <name type="scientific">Mesobacillus jeotgali</name>
    <dbReference type="NCBI Taxonomy" id="129985"/>
    <lineage>
        <taxon>Bacteria</taxon>
        <taxon>Bacillati</taxon>
        <taxon>Bacillota</taxon>
        <taxon>Bacilli</taxon>
        <taxon>Bacillales</taxon>
        <taxon>Bacillaceae</taxon>
        <taxon>Mesobacillus</taxon>
    </lineage>
</organism>
<dbReference type="InterPro" id="IPR002826">
    <property type="entry name" value="MptE-like"/>
</dbReference>
<name>A0ABY9VFL0_9BACI</name>
<accession>A0ABY9VFL0</accession>
<dbReference type="Proteomes" id="UP001303324">
    <property type="component" value="Chromosome"/>
</dbReference>
<feature type="domain" description="6-hydroxymethylpterin diphosphokinase MptE-like" evidence="2">
    <location>
        <begin position="180"/>
        <end position="343"/>
    </location>
</feature>
<keyword evidence="1" id="KW-0175">Coiled coil</keyword>
<reference evidence="3 4" key="1">
    <citation type="submission" date="2023-09" db="EMBL/GenBank/DDBJ databases">
        <title>Microbial mechanism of fulvic acid promoting antimony reduction mineralization in rice fields.</title>
        <authorList>
            <person name="Chen G."/>
            <person name="Lan J."/>
        </authorList>
    </citation>
    <scope>NUCLEOTIDE SEQUENCE [LARGE SCALE GENOMIC DNA]</scope>
    <source>
        <strain evidence="3 4">PS1</strain>
    </source>
</reference>
<proteinExistence type="predicted"/>
<dbReference type="EMBL" id="CP134494">
    <property type="protein sequence ID" value="WNF22610.1"/>
    <property type="molecule type" value="Genomic_DNA"/>
</dbReference>
<evidence type="ECO:0000313" key="4">
    <source>
        <dbReference type="Proteomes" id="UP001303324"/>
    </source>
</evidence>
<gene>
    <name evidence="3" type="ORF">RH061_21045</name>
</gene>
<sequence>MEYKIYEKTSDDNQLLYVYKDMDREVPLNSLYSPRKEVERFIKKLSGVKGKLLIFIGFGNGSLLEVLLDDQIYKENVHFLFIEPFPELKISQNHKDIFQEVQKLSYINIEDFSSLLFAKFISKFISVPVEIKIHPNYSRVNQAKIKECLQIIEEGIQTKQILNNTESKFAVDWIVEPLLNTQNILRSINLKELQGRFAGERAMLVASGPSLKFNIDYIKKNKDSFHIFSVGSALRALSENEIQPDFVLSVDASDRNYETHFKGIDYKGNLIYETMSNSNIQNNHRGPLVVSRSLSDYVSPRTFKNLYSFPQASPSVAIYTLQVIAFLGFSEVYMVGQDLALINGEYYSKGIKHHEGMKDLKAELYVESNKGESIGTTRSLKIFLDSFEALVKTLPKNMKLYNLSESGAKIDGVPYISTDSISVGAKNNITIDCINLMSASKDTNTILIEFIQELEILKREVEIAEKGLERILKLGVVSADDMGKVVKRFRNVSKHKILEEIILSQLTYMFDSIINKLVYFEKKQRYTSDDLLIFVKELNSFYKLVSSFVKDLLINERLL</sequence>
<feature type="coiled-coil region" evidence="1">
    <location>
        <begin position="447"/>
        <end position="474"/>
    </location>
</feature>